<dbReference type="STRING" id="177437.HRM2_34410"/>
<organism evidence="6 7">
    <name type="scientific">Desulforapulum autotrophicum (strain ATCC 43914 / DSM 3382 / VKM B-1955 / HRM2)</name>
    <name type="common">Desulfobacterium autotrophicum</name>
    <dbReference type="NCBI Taxonomy" id="177437"/>
    <lineage>
        <taxon>Bacteria</taxon>
        <taxon>Pseudomonadati</taxon>
        <taxon>Thermodesulfobacteriota</taxon>
        <taxon>Desulfobacteria</taxon>
        <taxon>Desulfobacterales</taxon>
        <taxon>Desulfobacteraceae</taxon>
        <taxon>Desulforapulum</taxon>
    </lineage>
</organism>
<dbReference type="NCBIfam" id="NF033749">
    <property type="entry name" value="bact_hemeryth"/>
    <property type="match status" value="1"/>
</dbReference>
<feature type="domain" description="Hemerythrin-like" evidence="5">
    <location>
        <begin position="17"/>
        <end position="119"/>
    </location>
</feature>
<dbReference type="GO" id="GO:0046872">
    <property type="term" value="F:metal ion binding"/>
    <property type="evidence" value="ECO:0007669"/>
    <property type="project" value="UniProtKB-KW"/>
</dbReference>
<evidence type="ECO:0000313" key="6">
    <source>
        <dbReference type="EMBL" id="ACN16516.1"/>
    </source>
</evidence>
<sequence>MTLVFVWKEKYAVGEPTLDKQHRYLFDLGNEIQTADKNQAKTYVMKLYKYATDHFKTEETHMKQIQYPDVKNHRKLHDQFITDLNTLSENFSIESFDEFKKFLYLWLINHILNEDNKYFIFANRHREKANL</sequence>
<evidence type="ECO:0000259" key="5">
    <source>
        <dbReference type="Pfam" id="PF01814"/>
    </source>
</evidence>
<dbReference type="KEGG" id="dat:HRM2_34410"/>
<keyword evidence="2" id="KW-0813">Transport</keyword>
<dbReference type="OrthoDB" id="9774644at2"/>
<dbReference type="HOGENOM" id="CLU_086902_2_2_7"/>
<protein>
    <submittedName>
        <fullName evidence="6">Oxygen-binding myohemerythrin (MHR)</fullName>
    </submittedName>
</protein>
<dbReference type="SUPFAM" id="SSF47188">
    <property type="entry name" value="Hemerythrin-like"/>
    <property type="match status" value="1"/>
</dbReference>
<name>C0QMJ9_DESAH</name>
<dbReference type="GO" id="GO:0005344">
    <property type="term" value="F:oxygen carrier activity"/>
    <property type="evidence" value="ECO:0007669"/>
    <property type="project" value="UniProtKB-KW"/>
</dbReference>
<dbReference type="InterPro" id="IPR050669">
    <property type="entry name" value="Hemerythrin"/>
</dbReference>
<evidence type="ECO:0000256" key="1">
    <source>
        <dbReference type="ARBA" id="ARBA00010587"/>
    </source>
</evidence>
<dbReference type="EMBL" id="CP001087">
    <property type="protein sequence ID" value="ACN16516.1"/>
    <property type="molecule type" value="Genomic_DNA"/>
</dbReference>
<keyword evidence="3" id="KW-0479">Metal-binding</keyword>
<keyword evidence="7" id="KW-1185">Reference proteome</keyword>
<dbReference type="PROSITE" id="PS00550">
    <property type="entry name" value="HEMERYTHRINS"/>
    <property type="match status" value="1"/>
</dbReference>
<dbReference type="eggNOG" id="COG2703">
    <property type="taxonomic scope" value="Bacteria"/>
</dbReference>
<dbReference type="Gene3D" id="1.20.120.50">
    <property type="entry name" value="Hemerythrin-like"/>
    <property type="match status" value="1"/>
</dbReference>
<dbReference type="CDD" id="cd12107">
    <property type="entry name" value="Hemerythrin"/>
    <property type="match status" value="1"/>
</dbReference>
<evidence type="ECO:0000256" key="3">
    <source>
        <dbReference type="ARBA" id="ARBA00022723"/>
    </source>
</evidence>
<dbReference type="Proteomes" id="UP000000442">
    <property type="component" value="Chromosome"/>
</dbReference>
<evidence type="ECO:0000313" key="7">
    <source>
        <dbReference type="Proteomes" id="UP000000442"/>
    </source>
</evidence>
<dbReference type="PANTHER" id="PTHR37164">
    <property type="entry name" value="BACTERIOHEMERYTHRIN"/>
    <property type="match status" value="1"/>
</dbReference>
<reference evidence="6 7" key="1">
    <citation type="journal article" date="2009" name="Environ. Microbiol.">
        <title>Genome sequence of Desulfobacterium autotrophicum HRM2, a marine sulfate reducer oxidizing organic carbon completely to carbon dioxide.</title>
        <authorList>
            <person name="Strittmatter A.W."/>
            <person name="Liesegang H."/>
            <person name="Rabus R."/>
            <person name="Decker I."/>
            <person name="Amann J."/>
            <person name="Andres S."/>
            <person name="Henne A."/>
            <person name="Fricke W.F."/>
            <person name="Martinez-Arias R."/>
            <person name="Bartels D."/>
            <person name="Goesmann A."/>
            <person name="Krause L."/>
            <person name="Puehler A."/>
            <person name="Klenk H.P."/>
            <person name="Richter M."/>
            <person name="Schuler M."/>
            <person name="Gloeckner F.O."/>
            <person name="Meyerdierks A."/>
            <person name="Gottschalk G."/>
            <person name="Amann R."/>
        </authorList>
    </citation>
    <scope>NUCLEOTIDE SEQUENCE [LARGE SCALE GENOMIC DNA]</scope>
    <source>
        <strain evidence="7">ATCC 43914 / DSM 3382 / HRM2</strain>
    </source>
</reference>
<accession>C0QMJ9</accession>
<comment type="similarity">
    <text evidence="1">Belongs to the hemerythrin family.</text>
</comment>
<evidence type="ECO:0000256" key="2">
    <source>
        <dbReference type="ARBA" id="ARBA00022621"/>
    </source>
</evidence>
<gene>
    <name evidence="6" type="ordered locus">HRM2_34410</name>
</gene>
<dbReference type="NCBIfam" id="TIGR02481">
    <property type="entry name" value="hemeryth_dom"/>
    <property type="match status" value="1"/>
</dbReference>
<dbReference type="InterPro" id="IPR016131">
    <property type="entry name" value="Haemerythrin_Fe_BS"/>
</dbReference>
<dbReference type="PANTHER" id="PTHR37164:SF1">
    <property type="entry name" value="BACTERIOHEMERYTHRIN"/>
    <property type="match status" value="1"/>
</dbReference>
<dbReference type="Pfam" id="PF01814">
    <property type="entry name" value="Hemerythrin"/>
    <property type="match status" value="1"/>
</dbReference>
<proteinExistence type="inferred from homology"/>
<evidence type="ECO:0000256" key="4">
    <source>
        <dbReference type="ARBA" id="ARBA00023004"/>
    </source>
</evidence>
<dbReference type="InterPro" id="IPR012827">
    <property type="entry name" value="Hemerythrin_metal-bd"/>
</dbReference>
<dbReference type="AlphaFoldDB" id="C0QMJ9"/>
<keyword evidence="4" id="KW-0408">Iron</keyword>
<dbReference type="InterPro" id="IPR035938">
    <property type="entry name" value="Hemerythrin-like_sf"/>
</dbReference>
<dbReference type="InterPro" id="IPR012312">
    <property type="entry name" value="Hemerythrin-like"/>
</dbReference>
<keyword evidence="2" id="KW-0561">Oxygen transport</keyword>
<dbReference type="RefSeq" id="WP_015905269.1">
    <property type="nucleotide sequence ID" value="NC_012108.1"/>
</dbReference>